<dbReference type="EMBL" id="MU857609">
    <property type="protein sequence ID" value="KAK4250972.1"/>
    <property type="molecule type" value="Genomic_DNA"/>
</dbReference>
<dbReference type="Gene3D" id="3.40.50.300">
    <property type="entry name" value="P-loop containing nucleotide triphosphate hydrolases"/>
    <property type="match status" value="1"/>
</dbReference>
<dbReference type="GO" id="GO:0000400">
    <property type="term" value="F:four-way junction DNA binding"/>
    <property type="evidence" value="ECO:0007669"/>
    <property type="project" value="TreeGrafter"/>
</dbReference>
<dbReference type="GO" id="GO:0003697">
    <property type="term" value="F:single-stranded DNA binding"/>
    <property type="evidence" value="ECO:0007669"/>
    <property type="project" value="TreeGrafter"/>
</dbReference>
<organism evidence="4 5">
    <name type="scientific">Corynascus novoguineensis</name>
    <dbReference type="NCBI Taxonomy" id="1126955"/>
    <lineage>
        <taxon>Eukaryota</taxon>
        <taxon>Fungi</taxon>
        <taxon>Dikarya</taxon>
        <taxon>Ascomycota</taxon>
        <taxon>Pezizomycotina</taxon>
        <taxon>Sordariomycetes</taxon>
        <taxon>Sordariomycetidae</taxon>
        <taxon>Sordariales</taxon>
        <taxon>Chaetomiaceae</taxon>
        <taxon>Corynascus</taxon>
    </lineage>
</organism>
<dbReference type="Proteomes" id="UP001303647">
    <property type="component" value="Unassembled WGS sequence"/>
</dbReference>
<keyword evidence="2" id="KW-0539">Nucleus</keyword>
<gene>
    <name evidence="4" type="ORF">C7999DRAFT_38104</name>
</gene>
<dbReference type="PANTHER" id="PTHR46457">
    <property type="entry name" value="DNA REPAIR PROTEIN RAD51 HOMOLOG 4"/>
    <property type="match status" value="1"/>
</dbReference>
<reference evidence="4" key="1">
    <citation type="journal article" date="2023" name="Mol. Phylogenet. Evol.">
        <title>Genome-scale phylogeny and comparative genomics of the fungal order Sordariales.</title>
        <authorList>
            <person name="Hensen N."/>
            <person name="Bonometti L."/>
            <person name="Westerberg I."/>
            <person name="Brannstrom I.O."/>
            <person name="Guillou S."/>
            <person name="Cros-Aarteil S."/>
            <person name="Calhoun S."/>
            <person name="Haridas S."/>
            <person name="Kuo A."/>
            <person name="Mondo S."/>
            <person name="Pangilinan J."/>
            <person name="Riley R."/>
            <person name="LaButti K."/>
            <person name="Andreopoulos B."/>
            <person name="Lipzen A."/>
            <person name="Chen C."/>
            <person name="Yan M."/>
            <person name="Daum C."/>
            <person name="Ng V."/>
            <person name="Clum A."/>
            <person name="Steindorff A."/>
            <person name="Ohm R.A."/>
            <person name="Martin F."/>
            <person name="Silar P."/>
            <person name="Natvig D.O."/>
            <person name="Lalanne C."/>
            <person name="Gautier V."/>
            <person name="Ament-Velasquez S.L."/>
            <person name="Kruys A."/>
            <person name="Hutchinson M.I."/>
            <person name="Powell A.J."/>
            <person name="Barry K."/>
            <person name="Miller A.N."/>
            <person name="Grigoriev I.V."/>
            <person name="Debuchy R."/>
            <person name="Gladieux P."/>
            <person name="Hiltunen Thoren M."/>
            <person name="Johannesson H."/>
        </authorList>
    </citation>
    <scope>NUCLEOTIDE SEQUENCE</scope>
    <source>
        <strain evidence="4">CBS 359.72</strain>
    </source>
</reference>
<dbReference type="GO" id="GO:0033063">
    <property type="term" value="C:Rad51B-Rad51C-Rad51D-XRCC2 complex"/>
    <property type="evidence" value="ECO:0007669"/>
    <property type="project" value="TreeGrafter"/>
</dbReference>
<evidence type="ECO:0000256" key="3">
    <source>
        <dbReference type="SAM" id="MobiDB-lite"/>
    </source>
</evidence>
<feature type="region of interest" description="Disordered" evidence="3">
    <location>
        <begin position="295"/>
        <end position="331"/>
    </location>
</feature>
<accession>A0AAN7D0Z9</accession>
<proteinExistence type="predicted"/>
<evidence type="ECO:0000256" key="2">
    <source>
        <dbReference type="ARBA" id="ARBA00023242"/>
    </source>
</evidence>
<comment type="caution">
    <text evidence="4">The sequence shown here is derived from an EMBL/GenBank/DDBJ whole genome shotgun (WGS) entry which is preliminary data.</text>
</comment>
<dbReference type="GO" id="GO:0005657">
    <property type="term" value="C:replication fork"/>
    <property type="evidence" value="ECO:0007669"/>
    <property type="project" value="TreeGrafter"/>
</dbReference>
<keyword evidence="5" id="KW-1185">Reference proteome</keyword>
<feature type="compositionally biased region" description="Pro residues" evidence="3">
    <location>
        <begin position="316"/>
        <end position="326"/>
    </location>
</feature>
<feature type="region of interest" description="Disordered" evidence="3">
    <location>
        <begin position="179"/>
        <end position="232"/>
    </location>
</feature>
<dbReference type="AlphaFoldDB" id="A0AAN7D0Z9"/>
<dbReference type="PANTHER" id="PTHR46457:SF1">
    <property type="entry name" value="DNA REPAIR PROTEIN RAD51 HOMOLOG 4"/>
    <property type="match status" value="1"/>
</dbReference>
<dbReference type="GO" id="GO:0042148">
    <property type="term" value="P:DNA strand invasion"/>
    <property type="evidence" value="ECO:0007669"/>
    <property type="project" value="TreeGrafter"/>
</dbReference>
<dbReference type="GO" id="GO:0005815">
    <property type="term" value="C:microtubule organizing center"/>
    <property type="evidence" value="ECO:0007669"/>
    <property type="project" value="TreeGrafter"/>
</dbReference>
<feature type="compositionally biased region" description="Low complexity" evidence="3">
    <location>
        <begin position="206"/>
        <end position="219"/>
    </location>
</feature>
<reference evidence="4" key="2">
    <citation type="submission" date="2023-05" db="EMBL/GenBank/DDBJ databases">
        <authorList>
            <consortium name="Lawrence Berkeley National Laboratory"/>
            <person name="Steindorff A."/>
            <person name="Hensen N."/>
            <person name="Bonometti L."/>
            <person name="Westerberg I."/>
            <person name="Brannstrom I.O."/>
            <person name="Guillou S."/>
            <person name="Cros-Aarteil S."/>
            <person name="Calhoun S."/>
            <person name="Haridas S."/>
            <person name="Kuo A."/>
            <person name="Mondo S."/>
            <person name="Pangilinan J."/>
            <person name="Riley R."/>
            <person name="Labutti K."/>
            <person name="Andreopoulos B."/>
            <person name="Lipzen A."/>
            <person name="Chen C."/>
            <person name="Yanf M."/>
            <person name="Daum C."/>
            <person name="Ng V."/>
            <person name="Clum A."/>
            <person name="Ohm R."/>
            <person name="Martin F."/>
            <person name="Silar P."/>
            <person name="Natvig D."/>
            <person name="Lalanne C."/>
            <person name="Gautier V."/>
            <person name="Ament-Velasquez S.L."/>
            <person name="Kruys A."/>
            <person name="Hutchinson M.I."/>
            <person name="Powell A.J."/>
            <person name="Barry K."/>
            <person name="Miller A.N."/>
            <person name="Grigoriev I.V."/>
            <person name="Debuchy R."/>
            <person name="Gladieux P."/>
            <person name="Thoren M.H."/>
            <person name="Johannesson H."/>
        </authorList>
    </citation>
    <scope>NUCLEOTIDE SEQUENCE</scope>
    <source>
        <strain evidence="4">CBS 359.72</strain>
    </source>
</reference>
<dbReference type="InterPro" id="IPR051988">
    <property type="entry name" value="HRR_RAD51_Paralog"/>
</dbReference>
<dbReference type="GO" id="GO:0000724">
    <property type="term" value="P:double-strand break repair via homologous recombination"/>
    <property type="evidence" value="ECO:0007669"/>
    <property type="project" value="TreeGrafter"/>
</dbReference>
<comment type="subcellular location">
    <subcellularLocation>
        <location evidence="1">Nucleus</location>
    </subcellularLocation>
</comment>
<evidence type="ECO:0000256" key="1">
    <source>
        <dbReference type="ARBA" id="ARBA00004123"/>
    </source>
</evidence>
<dbReference type="GO" id="GO:0000723">
    <property type="term" value="P:telomere maintenance"/>
    <property type="evidence" value="ECO:0007669"/>
    <property type="project" value="TreeGrafter"/>
</dbReference>
<evidence type="ECO:0000313" key="4">
    <source>
        <dbReference type="EMBL" id="KAK4250972.1"/>
    </source>
</evidence>
<sequence length="469" mass="50087">MNETTPTSPLFSSSSHASSHFPIQPLPASLLVDREVARKEWLAATNGGGEGTGNLMMTTGCRGLDEYVLLGGLERGSVVGVSAEGEDGEDEVGLLIGLQTAGNLLASRSTARVMVVTTLPATVLLPKLRRTLVGQLARLRSGLQNLKAEVQACLERISIARVFDIEGLWEVLRELEDAVPTEDGKPPQPVQPEKKTEIMDSEDEGGLSSSDSPPSGLSPQLEPKPSGGEKPSALPEMILVTHTSTLLSTLFTGRDRDTAHSTMLFLASHLHALTRSQTHGAPLFMFINSTTSPAVTFPHPPRADDDNTPAAFPTDPSRPPPPPSSPLPKHIDSTLCSIFNPPLSPPVLHTVPGAQAQPGPGAFAAAATSSVRRNKPSFGLVFSQMLDLHLLCTRVPRTRADSAALMVNPGVGVAGVSYVWIVEVLLDELGVYEELAGGGWDWGKRRSREQRWGPVVVDEEGRIVDATFR</sequence>
<name>A0AAN7D0Z9_9PEZI</name>
<dbReference type="GO" id="GO:0007131">
    <property type="term" value="P:reciprocal meiotic recombination"/>
    <property type="evidence" value="ECO:0007669"/>
    <property type="project" value="TreeGrafter"/>
</dbReference>
<dbReference type="GO" id="GO:0008094">
    <property type="term" value="F:ATP-dependent activity, acting on DNA"/>
    <property type="evidence" value="ECO:0007669"/>
    <property type="project" value="TreeGrafter"/>
</dbReference>
<dbReference type="InterPro" id="IPR027417">
    <property type="entry name" value="P-loop_NTPase"/>
</dbReference>
<protein>
    <submittedName>
        <fullName evidence="4">Uncharacterized protein</fullName>
    </submittedName>
</protein>
<feature type="region of interest" description="Disordered" evidence="3">
    <location>
        <begin position="1"/>
        <end position="20"/>
    </location>
</feature>
<evidence type="ECO:0000313" key="5">
    <source>
        <dbReference type="Proteomes" id="UP001303647"/>
    </source>
</evidence>